<feature type="active site" evidence="5 6">
    <location>
        <position position="193"/>
    </location>
</feature>
<dbReference type="PANTHER" id="PTHR10183">
    <property type="entry name" value="CALPAIN"/>
    <property type="match status" value="1"/>
</dbReference>
<dbReference type="InterPro" id="IPR038765">
    <property type="entry name" value="Papain-like_cys_pep_sf"/>
</dbReference>
<dbReference type="Pfam" id="PF01067">
    <property type="entry name" value="Calpain_III"/>
    <property type="match status" value="2"/>
</dbReference>
<dbReference type="GO" id="GO:0004198">
    <property type="term" value="F:calcium-dependent cysteine-type endopeptidase activity"/>
    <property type="evidence" value="ECO:0007669"/>
    <property type="project" value="InterPro"/>
</dbReference>
<comment type="similarity">
    <text evidence="1">Belongs to the peptidase C2 family.</text>
</comment>
<organism evidence="9 10">
    <name type="scientific">Adineta ricciae</name>
    <name type="common">Rotifer</name>
    <dbReference type="NCBI Taxonomy" id="249248"/>
    <lineage>
        <taxon>Eukaryota</taxon>
        <taxon>Metazoa</taxon>
        <taxon>Spiralia</taxon>
        <taxon>Gnathifera</taxon>
        <taxon>Rotifera</taxon>
        <taxon>Eurotatoria</taxon>
        <taxon>Bdelloidea</taxon>
        <taxon>Adinetida</taxon>
        <taxon>Adinetidae</taxon>
        <taxon>Adineta</taxon>
    </lineage>
</organism>
<keyword evidence="3 6" id="KW-0378">Hydrolase</keyword>
<feature type="active site" evidence="5 6">
    <location>
        <position position="25"/>
    </location>
</feature>
<dbReference type="InterPro" id="IPR036213">
    <property type="entry name" value="Calpain_III_sf"/>
</dbReference>
<evidence type="ECO:0000256" key="6">
    <source>
        <dbReference type="PROSITE-ProRule" id="PRU00239"/>
    </source>
</evidence>
<dbReference type="GO" id="GO:0006508">
    <property type="term" value="P:proteolysis"/>
    <property type="evidence" value="ECO:0007669"/>
    <property type="project" value="UniProtKB-KW"/>
</dbReference>
<dbReference type="Pfam" id="PF00648">
    <property type="entry name" value="Peptidase_C2"/>
    <property type="match status" value="1"/>
</dbReference>
<sequence>MSSRIWPSNREPYHGDIVQGRLGNCFLIASLQALASCQPHLLKSIISTSSLTCFFYRQGERVEIPVILEPLSDQYQYCRSTMTDVQWPYMIEQAYARFYGDRYENLAGGNTSEAMYDLLGKPVEEFEPNATDIWEKIEKGLSEKNILVTCGAIATNETATATVTNGLVVNHAYAILATFVYQKTREKFVVIHNPHGINHVSNENIPARDAFFKSISKSRPLWSNTPGTQLLAWSDLKQSCNRVQICHLSVQSQQTLFGHWSSTTDGGCSNYATFYRNPFILLPSASVKKLTVVLGHMVDQRHQRTTADVKLNYAQIGITVVQLKSHPISTHDNYEVVCQSKFWNKREVTLAIDVESKQKQQYAIVLSTFYPNIHSSFWIQIFSQQSLAPLELRTWTSAFQQTPQSLQGEWRGENAGGRRVKSSATTFNQNPAYLLTLSGASAVRIILQQLFEADTPLAEHYPIGIYIVSKTFGEDPAFVRARSVSRLVNLKSEEEYYIVPACFEPNSFAKFAVDVLCDTPFTLDSMERKLPIALQFENKVSTPPSTTRKPVTTTTTTRRAVPKRTTMSFAAARMSTIADEYSKMND</sequence>
<dbReference type="InterPro" id="IPR001300">
    <property type="entry name" value="Peptidase_C2_calpain_cat"/>
</dbReference>
<dbReference type="EMBL" id="CAJNOJ010000511">
    <property type="protein sequence ID" value="CAF1472265.1"/>
    <property type="molecule type" value="Genomic_DNA"/>
</dbReference>
<dbReference type="Gene3D" id="2.60.120.380">
    <property type="match status" value="2"/>
</dbReference>
<dbReference type="AlphaFoldDB" id="A0A815R409"/>
<dbReference type="InterPro" id="IPR022682">
    <property type="entry name" value="Calpain_domain_III"/>
</dbReference>
<feature type="active site" evidence="5 6">
    <location>
        <position position="171"/>
    </location>
</feature>
<comment type="caution">
    <text evidence="9">The sequence shown here is derived from an EMBL/GenBank/DDBJ whole genome shotgun (WGS) entry which is preliminary data.</text>
</comment>
<evidence type="ECO:0000256" key="4">
    <source>
        <dbReference type="ARBA" id="ARBA00022807"/>
    </source>
</evidence>
<evidence type="ECO:0000256" key="3">
    <source>
        <dbReference type="ARBA" id="ARBA00022801"/>
    </source>
</evidence>
<dbReference type="PANTHER" id="PTHR10183:SF379">
    <property type="entry name" value="CALPAIN-5"/>
    <property type="match status" value="1"/>
</dbReference>
<dbReference type="SMART" id="SM00230">
    <property type="entry name" value="CysPc"/>
    <property type="match status" value="1"/>
</dbReference>
<dbReference type="Proteomes" id="UP000663852">
    <property type="component" value="Unassembled WGS sequence"/>
</dbReference>
<dbReference type="OrthoDB" id="424753at2759"/>
<accession>A0A815R409</accession>
<name>A0A815R409_ADIRI</name>
<dbReference type="SUPFAM" id="SSF49758">
    <property type="entry name" value="Calpain large subunit, middle domain (domain III)"/>
    <property type="match status" value="2"/>
</dbReference>
<dbReference type="InterPro" id="IPR022684">
    <property type="entry name" value="Calpain_cysteine_protease"/>
</dbReference>
<evidence type="ECO:0000256" key="7">
    <source>
        <dbReference type="SAM" id="MobiDB-lite"/>
    </source>
</evidence>
<dbReference type="SMART" id="SM00720">
    <property type="entry name" value="calpain_III"/>
    <property type="match status" value="2"/>
</dbReference>
<dbReference type="PROSITE" id="PS50203">
    <property type="entry name" value="CALPAIN_CAT"/>
    <property type="match status" value="1"/>
</dbReference>
<evidence type="ECO:0000256" key="5">
    <source>
        <dbReference type="PIRSR" id="PIRSR622684-1"/>
    </source>
</evidence>
<evidence type="ECO:0000256" key="2">
    <source>
        <dbReference type="ARBA" id="ARBA00022670"/>
    </source>
</evidence>
<dbReference type="SUPFAM" id="SSF54001">
    <property type="entry name" value="Cysteine proteinases"/>
    <property type="match status" value="1"/>
</dbReference>
<feature type="domain" description="Calpain catalytic" evidence="8">
    <location>
        <begin position="16"/>
        <end position="249"/>
    </location>
</feature>
<dbReference type="Gene3D" id="3.90.70.10">
    <property type="entry name" value="Cysteine proteinases"/>
    <property type="match status" value="1"/>
</dbReference>
<gene>
    <name evidence="9" type="ORF">EDS130_LOCUS40874</name>
</gene>
<evidence type="ECO:0000256" key="1">
    <source>
        <dbReference type="ARBA" id="ARBA00007623"/>
    </source>
</evidence>
<evidence type="ECO:0000313" key="10">
    <source>
        <dbReference type="Proteomes" id="UP000663852"/>
    </source>
</evidence>
<proteinExistence type="inferred from homology"/>
<keyword evidence="4 6" id="KW-0788">Thiol protease</keyword>
<evidence type="ECO:0000313" key="9">
    <source>
        <dbReference type="EMBL" id="CAF1472265.1"/>
    </source>
</evidence>
<dbReference type="InterPro" id="IPR022683">
    <property type="entry name" value="Calpain_III"/>
</dbReference>
<evidence type="ECO:0000259" key="8">
    <source>
        <dbReference type="PROSITE" id="PS50203"/>
    </source>
</evidence>
<feature type="region of interest" description="Disordered" evidence="7">
    <location>
        <begin position="541"/>
        <end position="560"/>
    </location>
</feature>
<keyword evidence="2 6" id="KW-0645">Protease</keyword>
<reference evidence="9" key="1">
    <citation type="submission" date="2021-02" db="EMBL/GenBank/DDBJ databases">
        <authorList>
            <person name="Nowell W R."/>
        </authorList>
    </citation>
    <scope>NUCLEOTIDE SEQUENCE</scope>
</reference>
<protein>
    <recommendedName>
        <fullName evidence="8">Calpain catalytic domain-containing protein</fullName>
    </recommendedName>
</protein>
<dbReference type="PRINTS" id="PR00704">
    <property type="entry name" value="CALPAIN"/>
</dbReference>